<protein>
    <submittedName>
        <fullName evidence="5">SPFH domain-containing protein</fullName>
    </submittedName>
</protein>
<dbReference type="Pfam" id="PF01145">
    <property type="entry name" value="Band_7"/>
    <property type="match status" value="1"/>
</dbReference>
<feature type="transmembrane region" description="Helical" evidence="3">
    <location>
        <begin position="12"/>
        <end position="30"/>
    </location>
</feature>
<dbReference type="CDD" id="cd03401">
    <property type="entry name" value="SPFH_prohibitin"/>
    <property type="match status" value="1"/>
</dbReference>
<feature type="compositionally biased region" description="Basic and acidic residues" evidence="2">
    <location>
        <begin position="354"/>
        <end position="363"/>
    </location>
</feature>
<proteinExistence type="predicted"/>
<name>A0ABW4YAT9_9GAMM</name>
<evidence type="ECO:0000256" key="2">
    <source>
        <dbReference type="SAM" id="MobiDB-lite"/>
    </source>
</evidence>
<keyword evidence="3" id="KW-1133">Transmembrane helix</keyword>
<evidence type="ECO:0000256" key="3">
    <source>
        <dbReference type="SAM" id="Phobius"/>
    </source>
</evidence>
<evidence type="ECO:0000259" key="4">
    <source>
        <dbReference type="Pfam" id="PF01145"/>
    </source>
</evidence>
<dbReference type="InterPro" id="IPR036013">
    <property type="entry name" value="Band_7/SPFH_dom_sf"/>
</dbReference>
<evidence type="ECO:0000256" key="1">
    <source>
        <dbReference type="ARBA" id="ARBA00004167"/>
    </source>
</evidence>
<keyword evidence="3" id="KW-0472">Membrane</keyword>
<keyword evidence="3" id="KW-0812">Transmembrane</keyword>
<feature type="region of interest" description="Disordered" evidence="2">
    <location>
        <begin position="301"/>
        <end position="379"/>
    </location>
</feature>
<sequence length="379" mass="42319">MATVSKRRRRLTNGMAFTVLVMVFAVIILWNRMVFTTPVGHASIVWHRLFWGGERRSLGPMSEGLHIILPWDKFYTYDVRLQSSDQAYEVVSRDGLHLEITLTFRWRAQRAGIVELNENIGPNYLNTLLIPVVGSVAREVIARHDADKLFSVERGSVQDEIYRDIVSQNHPNGIGSHRATEADDDNLINLEDVLIKRVKLPPQLRAAIEQKLEQAQKVQEYAFRAQREKYESDRKAIEAQGIRRFQEIVTPAISESYLRWRGIEATLKLAESNNTKVVVIGNSANGLPLILDTRTELPAEMGPDQAAVPDIFDGKIPDPSLPETREAPDPSQPVSNPDGSDLGTGNPPATPTDPADRAGDIPSEKSQPTQSRGVPIEQP</sequence>
<comment type="caution">
    <text evidence="5">The sequence shown here is derived from an EMBL/GenBank/DDBJ whole genome shotgun (WGS) entry which is preliminary data.</text>
</comment>
<dbReference type="PANTHER" id="PTHR23222:SF0">
    <property type="entry name" value="PROHIBITIN 1"/>
    <property type="match status" value="1"/>
</dbReference>
<dbReference type="PANTHER" id="PTHR23222">
    <property type="entry name" value="PROHIBITIN"/>
    <property type="match status" value="1"/>
</dbReference>
<dbReference type="Proteomes" id="UP001597337">
    <property type="component" value="Unassembled WGS sequence"/>
</dbReference>
<gene>
    <name evidence="5" type="ORF">ACFSJC_13580</name>
</gene>
<dbReference type="RefSeq" id="WP_386027476.1">
    <property type="nucleotide sequence ID" value="NZ_JBHUHX010000038.1"/>
</dbReference>
<evidence type="ECO:0000313" key="5">
    <source>
        <dbReference type="EMBL" id="MFD2112874.1"/>
    </source>
</evidence>
<dbReference type="Gene3D" id="3.30.479.30">
    <property type="entry name" value="Band 7 domain"/>
    <property type="match status" value="1"/>
</dbReference>
<keyword evidence="6" id="KW-1185">Reference proteome</keyword>
<comment type="subcellular location">
    <subcellularLocation>
        <location evidence="1">Membrane</location>
        <topology evidence="1">Single-pass membrane protein</topology>
    </subcellularLocation>
</comment>
<evidence type="ECO:0000313" key="6">
    <source>
        <dbReference type="Proteomes" id="UP001597337"/>
    </source>
</evidence>
<dbReference type="EMBL" id="JBHUHX010000038">
    <property type="protein sequence ID" value="MFD2112874.1"/>
    <property type="molecule type" value="Genomic_DNA"/>
</dbReference>
<accession>A0ABW4YAT9</accession>
<dbReference type="InterPro" id="IPR000163">
    <property type="entry name" value="Prohibitin"/>
</dbReference>
<reference evidence="6" key="1">
    <citation type="journal article" date="2019" name="Int. J. Syst. Evol. Microbiol.">
        <title>The Global Catalogue of Microorganisms (GCM) 10K type strain sequencing project: providing services to taxonomists for standard genome sequencing and annotation.</title>
        <authorList>
            <consortium name="The Broad Institute Genomics Platform"/>
            <consortium name="The Broad Institute Genome Sequencing Center for Infectious Disease"/>
            <person name="Wu L."/>
            <person name="Ma J."/>
        </authorList>
    </citation>
    <scope>NUCLEOTIDE SEQUENCE [LARGE SCALE GENOMIC DNA]</scope>
    <source>
        <strain evidence="6">KACC 12597</strain>
    </source>
</reference>
<dbReference type="InterPro" id="IPR001107">
    <property type="entry name" value="Band_7"/>
</dbReference>
<feature type="domain" description="Band 7" evidence="4">
    <location>
        <begin position="36"/>
        <end position="229"/>
    </location>
</feature>
<organism evidence="5 6">
    <name type="scientific">Thiorhodococcus fuscus</name>
    <dbReference type="NCBI Taxonomy" id="527200"/>
    <lineage>
        <taxon>Bacteria</taxon>
        <taxon>Pseudomonadati</taxon>
        <taxon>Pseudomonadota</taxon>
        <taxon>Gammaproteobacteria</taxon>
        <taxon>Chromatiales</taxon>
        <taxon>Chromatiaceae</taxon>
        <taxon>Thiorhodococcus</taxon>
    </lineage>
</organism>
<dbReference type="SUPFAM" id="SSF117892">
    <property type="entry name" value="Band 7/SPFH domain"/>
    <property type="match status" value="1"/>
</dbReference>